<feature type="compositionally biased region" description="Polar residues" evidence="7">
    <location>
        <begin position="3610"/>
        <end position="3637"/>
    </location>
</feature>
<dbReference type="Pfam" id="PF20926">
    <property type="entry name" value="Htt_N-HEAT_1"/>
    <property type="match status" value="1"/>
</dbReference>
<feature type="compositionally biased region" description="Polar residues" evidence="7">
    <location>
        <begin position="898"/>
        <end position="923"/>
    </location>
</feature>
<sequence>MASLDKLVKSLESLNFLQTKSNQDETSVRRKEKISLCSTVTEMICSPNMKAAPNYSDVLTFAIESLLRMCNDNDSNVQMTADECLNKVIKAVVDRNIQKVLYELFKEMKKNEKARSLRAALWRFADLSHFITAQKGRLYITSLIPILGHISDRSEDTIVETLATSIPKIAANLAYFATDSEIKILTQKFLKKLSSPHAVHRRCAVQCVIGVCINSKKPNVFLQYVLNSVLESMLPPPPPPAASGSTSSPHTGTCISSDYIHSILGGLYCISQILNQYRRNRNSLSNGKLQTSKRNSSSGQKTLPCGEPDTLLRILELCFYLQQSHSANVSVVMQSLECLAEMFQLDDSLPDEFVRVLTESNAFVTSRIFAGGGCSATRGSSLSVFAQSQSSIASSSVRNLQLDEVCSLLSGGDNILSPVKSFALETKGGGGDIIVETKEEISVETKEEISVETSRSNVETWIEDAFGSQGQQQEQDATPVESVDREEDPPSLLSSDPGSERKSPPPSITSCEPRLSSHPDNPQVLNIGSLLDKDSVSLLFCIRYLTSSYLLPQSGTRVGVQTVTLEVLTHMLTLQPQLLLENLEKDSSEEQKDSTRRILDRLVSFTSHSDPQIKGLCNILISHLVQSLLQQHTTIPSDQFNMAQYVQYFVQGIQDDSATCSRLTLSSLTHCLPSLLLSPSHLPLCSPLLETLLHLSNSNTYWLNQIKLIELMATLPYECLPERYQWAVLSDIVLGLLTNEDVRIRNALCDNLEKLVNAVYPPGETFGCHRNRNRGCHGIENGEDLRCYGNKTEAKSADDDQRNVNGVEHVGSDQIGEVKCVNENNEIEELDETGKESRQVVNMNQDSSTDKGVAVGVDENNINQESSTDKRVAVSVDENKRDIVCDSRNRDDQRISTDVDNQNSTSNVSRVKTNSTNRSSNSLPMKDCDTRTSHCLDYCKLCFVCSRDLSRFSFLRNNLSQCWRRVKLNMFLDMFHSVLKTEVRHLESNHNANFHLICGTIEMLNKLKELFPIEQYGQVWLQSKYIESGNTGLVTLLTKLLFSNHHSNNVDLNFHSSVLNLLVRLLVCVDRTQATVDSKVNVTRMTAHMVKTLSIVANIVNETSKLKTNTLKKNLEKISPIKNFTKDKIQTMSSPKSLHLPVTSFLAQPILSHVTMDLLSPLREDETLSSNQNPSVNEELYSKFYDTVSNSYNNYKNHLKFDTDFSRFLTTILDNLNQVMQVLGHNECKVFVAELSSSLTVVINIEPCATIKCVYYVMKSVFNLDSDKENASVDIGNKHAADKAEKGKTSELSLGSFKNEAPGERPDLPSLNSHSPYDIFEPAVANDTLENRLKENRSLTNETQHTSGTCRKKDSENNKNNVFNQRNCLENFSFFEKCIVDPLETVQKSIESPNLHQKSARDLRSPKSFEKENEKVVNDFRTKYIIKKIKRSKDLPNAAMLSQYLRLFEPCIVALFKHYASTSNITMQVYVLKLHTYIIQLGFNYYNIDPDLAFVQILMKQFELFEHGYVKNSSVILPVIIKFLLTLCLFGVEKSKSNTGTATDKSLLSKKEAKLGSGSSLASGKVQDDTIICINKIIHICDELYASGQNLQQHCIPALKHVVKSVFIDAHQKNFKKESSVGVVTRGQPGVHSDQVELDTQQEVLFINLCKLVHYPEVGFLLRQILPETVTGDVYHRRCCDVYNTLMQHLEFGTLHLDNFTHVENIMCLMDTLSANVYEVDSLLRLLFKLTDFNERNFVSNVSSVVLLLSTLLRLYSLDELFESIVRKKFASFSLDWNTEVDPLHVSITLDATSVQPETELAKLFLYLLYQTVTTYNTMPKPYSLSSTLASELTLNLILIFEHSIEKYSLLKSKLTEIVAEEKRKNNRFFCLEVGEYFHNEHSAVLSAHFTRLMGVLKASKKDHSLNLLVCDSNDNQATCQGIHGKSVTESSPQTPSSRLKLGRKLTNQETFSEKYKRVLDFLVYLQVNKQIVVNDTIETKLLDLIALQHEVPVHDFLMYHLKTNSKLCLIILELLSSDNTKTDMYRKQLMLNPTVHMVGNCLYFLKTYFKLEEFSEQILLLVSRHFLNLGTHLGFHDSISELLLSCSHYVLSSEKCRVLSLNDITGILNSCLKIKFQSELERPAKENCGLLISALLNIKMKHFGVKSTKSNDVFECGRIENFNSHHWFVHNMRSLCHVPFVEDEDSSKTTNPESDQLTEDDYDECLSKRLSLTNNWESLNDMSEPNLGELLHKLNETEMTSLINHERFNIKLLTPLLRQAKYMLMANKDAKILEVTVVRMFESVKELLKIFPEMKQMYHPVHRFSKEEEVECGDQLDWLFLQNDVFTRCEILLDVVEEYFRTIDELDDYIERQNETLGGVGNKSPSIRSRRSTMMKDTNQSVQKDAKTHVRLDASVQSNDKATVRVEEVVDKVFSATEVINKLKELNKQNSNEMFRLSLVFYNFLSYLLEKRNMFGKHDKVRNAMVIHIVNKILSTNNVLLNKFGFIFNILLKENETDLNNIINSIYATVLYYKDSYLILSKHENLRLTNKDSVVALYQVNTVLQLIIQETEINIQCPIHEENQYNTNENQHSSKETTAKDLGQENKYVYKETGDATLNVTQLFNLTLALCKCDALYTYSRVPFHLWEYVEPVVNINELNLAALPTDMLLSVQNLRDFILRLKYVGWYSRVHFEKTWVILLTILTEISNSNEGEEEDILADKSDLYTLTIQGITELLIQTQLVEPGNRKLDNSKQNQSALQHLNQYQGRYVHSGRNKRRLRSEDFTNEIKKMNSILFGMSQVTGGMVTHCTSMNYELIDNVYNVNQLSYNYLTCLLRDNEMNKDYFHQDENHVTEITNKHYIDHVKKIKLINLDIQSCLHLLIDIYSQLMNNVALRGDIVESMLILSDLFDNHQHYEWMYSKFSSSEFSIGPSSEYTQAISLIGATKSLCFIKLEHQKEKLNGILKKIITTLNSSPGHSTKTTSSELLKLASFKCLFYLLENYVEKNIEIHAEPGDITANVNIGDKIKNSHLLNKTLDLIYNLIKTNVTWTLSNELETNFTALCFYLLETFQAFTPYCNYTPLIETLNIIVNYISLRLRYYLRSPQDSLRANKTMNHLVRLVTMYPKYEHLHKTAMNLCTDVIKKNENHSVDIYSLFVVCVYTRYYTEVTQEDNLEDTIETVDGGINTNEMSRGDFDINASQETSKNESGNFLEDKFGDTSVPEIPTIESSEVVTSKSTERSKNEPSDANAIVVDNVNDSLENTFKEDFFAEDKDAGNVTKDMVTLNVGETSGIPTEQLFQQNKDKEQQEEDEDSFYKMITSKEKSNHIKNFFSDTFNRTEKFKNMRFLNKVKTNFDPLTNMLEKSTFSDKQDSDMDESLNNTEVDHEDSRSETSRHENTAHDVDRKESKQVNIVNMLETKTNKFLSYLETDRESTTTDESEKEFMMTITRKKTAGNNQSTNKTISEDFSNAILNDINDNSFAIIEVVSLFLSRIKQLNQEEIKIISERAISDQEVLSLGKTVKFHIESSISDYENKNINSRTEDSQSLDDIAKEMNVLGEIIQRIFLDFSLESDMLNRVVSEFLTLSKANFVKLNDSNVTINQTTSTNPVQNNHSSDTSNNLTSNSNIGRSSSNLEETSSNPSQDISFRKPSSSKPVDMISSKPGDLISSKPVDLISSKPVFYPNCVAFYNLHIQTKLSHILLHVLKHNQVDLINDWIVSMLSNLFDLSSPHLTQYYLFVFLCFSCTNDLVRSYFVSVRRPNRDLDSCKLVVCTFYNQLNDDLKSKFIGELRNVFVKWREQEDGSDEFKMLFESLFACLGVKC</sequence>
<dbReference type="PRINTS" id="PR00375">
    <property type="entry name" value="HUNTINGTIN"/>
</dbReference>
<feature type="compositionally biased region" description="Basic and acidic residues" evidence="7">
    <location>
        <begin position="1279"/>
        <end position="1289"/>
    </location>
</feature>
<dbReference type="Pfam" id="PF12372">
    <property type="entry name" value="Htt_N-HEAT"/>
    <property type="match status" value="4"/>
</dbReference>
<comment type="similarity">
    <text evidence="4">Belongs to the huntingtin family.</text>
</comment>
<dbReference type="InterPro" id="IPR000091">
    <property type="entry name" value="Huntingtin"/>
</dbReference>
<evidence type="ECO:0000313" key="8">
    <source>
        <dbReference type="EMBL" id="CAG6725403.1"/>
    </source>
</evidence>
<feature type="region of interest" description="Disordered" evidence="7">
    <location>
        <begin position="3584"/>
        <end position="3645"/>
    </location>
</feature>
<feature type="compositionally biased region" description="Polar residues" evidence="7">
    <location>
        <begin position="3584"/>
        <end position="3593"/>
    </location>
</feature>
<evidence type="ECO:0000256" key="7">
    <source>
        <dbReference type="SAM" id="MobiDB-lite"/>
    </source>
</evidence>
<feature type="region of interest" description="Disordered" evidence="7">
    <location>
        <begin position="3182"/>
        <end position="3204"/>
    </location>
</feature>
<accession>A0A8D8YB40</accession>
<dbReference type="SUPFAM" id="SSF48371">
    <property type="entry name" value="ARM repeat"/>
    <property type="match status" value="1"/>
</dbReference>
<feature type="region of interest" description="Disordered" evidence="7">
    <location>
        <begin position="1336"/>
        <end position="1359"/>
    </location>
</feature>
<keyword evidence="6" id="KW-0539">Nucleus</keyword>
<dbReference type="InterPro" id="IPR028426">
    <property type="entry name" value="Huntingtin_fam"/>
</dbReference>
<dbReference type="InterPro" id="IPR011989">
    <property type="entry name" value="ARM-like"/>
</dbReference>
<dbReference type="GO" id="GO:0005737">
    <property type="term" value="C:cytoplasm"/>
    <property type="evidence" value="ECO:0007669"/>
    <property type="project" value="UniProtKB-SubCell"/>
</dbReference>
<name>A0A8D8YB40_9HEMI</name>
<feature type="region of interest" description="Disordered" evidence="7">
    <location>
        <begin position="1279"/>
        <end position="1315"/>
    </location>
</feature>
<feature type="compositionally biased region" description="Basic and acidic residues" evidence="7">
    <location>
        <begin position="883"/>
        <end position="897"/>
    </location>
</feature>
<dbReference type="PANTHER" id="PTHR10170:SF10">
    <property type="entry name" value="HUNTINGTIN"/>
    <property type="match status" value="1"/>
</dbReference>
<protein>
    <submittedName>
        <fullName evidence="8">Huntingtin</fullName>
    </submittedName>
</protein>
<dbReference type="Gene3D" id="1.25.10.10">
    <property type="entry name" value="Leucine-rich Repeat Variant"/>
    <property type="match status" value="2"/>
</dbReference>
<organism evidence="8">
    <name type="scientific">Cacopsylla melanoneura</name>
    <dbReference type="NCBI Taxonomy" id="428564"/>
    <lineage>
        <taxon>Eukaryota</taxon>
        <taxon>Metazoa</taxon>
        <taxon>Ecdysozoa</taxon>
        <taxon>Arthropoda</taxon>
        <taxon>Hexapoda</taxon>
        <taxon>Insecta</taxon>
        <taxon>Pterygota</taxon>
        <taxon>Neoptera</taxon>
        <taxon>Paraneoptera</taxon>
        <taxon>Hemiptera</taxon>
        <taxon>Sternorrhyncha</taxon>
        <taxon>Psylloidea</taxon>
        <taxon>Psyllidae</taxon>
        <taxon>Psyllinae</taxon>
        <taxon>Cacopsylla</taxon>
    </lineage>
</organism>
<evidence type="ECO:0000256" key="3">
    <source>
        <dbReference type="ARBA" id="ARBA00004496"/>
    </source>
</evidence>
<proteinExistence type="inferred from homology"/>
<dbReference type="InterPro" id="IPR048413">
    <property type="entry name" value="Htt_C-HEAT_rpt"/>
</dbReference>
<dbReference type="PANTHER" id="PTHR10170">
    <property type="entry name" value="HUNTINGTON DISEASE PROTEIN"/>
    <property type="match status" value="1"/>
</dbReference>
<dbReference type="GO" id="GO:0005634">
    <property type="term" value="C:nucleus"/>
    <property type="evidence" value="ECO:0007669"/>
    <property type="project" value="UniProtKB-SubCell"/>
</dbReference>
<feature type="region of interest" description="Disordered" evidence="7">
    <location>
        <begin position="285"/>
        <end position="304"/>
    </location>
</feature>
<feature type="compositionally biased region" description="Basic and acidic residues" evidence="7">
    <location>
        <begin position="3365"/>
        <end position="3387"/>
    </location>
</feature>
<dbReference type="InterPro" id="IPR016024">
    <property type="entry name" value="ARM-type_fold"/>
</dbReference>
<evidence type="ECO:0000256" key="5">
    <source>
        <dbReference type="ARBA" id="ARBA00022490"/>
    </source>
</evidence>
<feature type="region of interest" description="Disordered" evidence="7">
    <location>
        <begin position="883"/>
        <end position="923"/>
    </location>
</feature>
<comment type="subcellular location">
    <subcellularLocation>
        <location evidence="3">Cytoplasm</location>
    </subcellularLocation>
    <subcellularLocation>
        <location evidence="2">Nucleus</location>
    </subcellularLocation>
</comment>
<dbReference type="EMBL" id="HBUF01369472">
    <property type="protein sequence ID" value="CAG6725403.1"/>
    <property type="molecule type" value="Transcribed_RNA"/>
</dbReference>
<feature type="compositionally biased region" description="Low complexity" evidence="7">
    <location>
        <begin position="3594"/>
        <end position="3609"/>
    </location>
</feature>
<dbReference type="InterPro" id="IPR024613">
    <property type="entry name" value="Huntingtin_N_HEAT_rpt-2"/>
</dbReference>
<keyword evidence="5" id="KW-0963">Cytoplasm</keyword>
<evidence type="ECO:0000256" key="1">
    <source>
        <dbReference type="ARBA" id="ARBA00002907"/>
    </source>
</evidence>
<feature type="region of interest" description="Disordered" evidence="7">
    <location>
        <begin position="3348"/>
        <end position="3387"/>
    </location>
</feature>
<feature type="region of interest" description="Disordered" evidence="7">
    <location>
        <begin position="465"/>
        <end position="521"/>
    </location>
</feature>
<evidence type="ECO:0000256" key="6">
    <source>
        <dbReference type="ARBA" id="ARBA00023242"/>
    </source>
</evidence>
<reference evidence="8" key="1">
    <citation type="submission" date="2021-05" db="EMBL/GenBank/DDBJ databases">
        <authorList>
            <person name="Alioto T."/>
            <person name="Alioto T."/>
            <person name="Gomez Garrido J."/>
        </authorList>
    </citation>
    <scope>NUCLEOTIDE SEQUENCE</scope>
</reference>
<feature type="region of interest" description="Disordered" evidence="7">
    <location>
        <begin position="2361"/>
        <end position="2383"/>
    </location>
</feature>
<feature type="compositionally biased region" description="Polar residues" evidence="7">
    <location>
        <begin position="3182"/>
        <end position="3191"/>
    </location>
</feature>
<feature type="compositionally biased region" description="Polar residues" evidence="7">
    <location>
        <begin position="285"/>
        <end position="301"/>
    </location>
</feature>
<evidence type="ECO:0000256" key="4">
    <source>
        <dbReference type="ARBA" id="ARBA00007153"/>
    </source>
</evidence>
<evidence type="ECO:0000256" key="2">
    <source>
        <dbReference type="ARBA" id="ARBA00004123"/>
    </source>
</evidence>
<dbReference type="Pfam" id="PF20927">
    <property type="entry name" value="Htt_C-HEAT"/>
    <property type="match status" value="1"/>
</dbReference>
<dbReference type="InterPro" id="IPR048411">
    <property type="entry name" value="Htt_N_HEAT_rpt-1"/>
</dbReference>
<feature type="compositionally biased region" description="Polar residues" evidence="7">
    <location>
        <begin position="1338"/>
        <end position="1349"/>
    </location>
</feature>
<comment type="function">
    <text evidence="1">May play a role in microtubule-mediated transport or vesicle function.</text>
</comment>